<dbReference type="AlphaFoldDB" id="A0A9K3GL35"/>
<dbReference type="Pfam" id="PF13639">
    <property type="entry name" value="zf-RING_2"/>
    <property type="match status" value="1"/>
</dbReference>
<dbReference type="OrthoDB" id="8062037at2759"/>
<gene>
    <name evidence="8" type="ORF">KIPB_009800</name>
</gene>
<dbReference type="Proteomes" id="UP000265618">
    <property type="component" value="Unassembled WGS sequence"/>
</dbReference>
<dbReference type="GO" id="GO:0012505">
    <property type="term" value="C:endomembrane system"/>
    <property type="evidence" value="ECO:0007669"/>
    <property type="project" value="TreeGrafter"/>
</dbReference>
<feature type="compositionally biased region" description="Acidic residues" evidence="5">
    <location>
        <begin position="430"/>
        <end position="440"/>
    </location>
</feature>
<keyword evidence="6" id="KW-0472">Membrane</keyword>
<evidence type="ECO:0000256" key="4">
    <source>
        <dbReference type="PROSITE-ProRule" id="PRU00175"/>
    </source>
</evidence>
<dbReference type="PANTHER" id="PTHR22763">
    <property type="entry name" value="RING ZINC FINGER PROTEIN"/>
    <property type="match status" value="1"/>
</dbReference>
<dbReference type="SMART" id="SM00744">
    <property type="entry name" value="RINGv"/>
    <property type="match status" value="1"/>
</dbReference>
<evidence type="ECO:0000313" key="9">
    <source>
        <dbReference type="Proteomes" id="UP000265618"/>
    </source>
</evidence>
<organism evidence="8 9">
    <name type="scientific">Kipferlia bialata</name>
    <dbReference type="NCBI Taxonomy" id="797122"/>
    <lineage>
        <taxon>Eukaryota</taxon>
        <taxon>Metamonada</taxon>
        <taxon>Carpediemonas-like organisms</taxon>
        <taxon>Kipferlia</taxon>
    </lineage>
</organism>
<dbReference type="SUPFAM" id="SSF57850">
    <property type="entry name" value="RING/U-box"/>
    <property type="match status" value="1"/>
</dbReference>
<feature type="transmembrane region" description="Helical" evidence="6">
    <location>
        <begin position="144"/>
        <end position="165"/>
    </location>
</feature>
<evidence type="ECO:0000256" key="3">
    <source>
        <dbReference type="ARBA" id="ARBA00022833"/>
    </source>
</evidence>
<keyword evidence="3" id="KW-0862">Zinc</keyword>
<sequence length="440" mass="47877">MESLVYYLPHLVSLVMATNILAGGGYILVWLEIDMLTHTLRYRRNEVDVSAPGALTSLLKLVPAALLLPLMCVGGVPLIQMGLANKVVFKRTSFLMSDFLPASPTLIYILPAIHTAGDTVRALVRVVTAFVEMYAFPCPMATAANLFTDMLVALAEVGAVVWVIVQRGAMSALLEVEPFFVLMVAGTVSKAARRLTHYVQSMRRLQYFPPAPADVIGSESVCPICFEAHTAQSMQLPCLHCVHRRCLQQWIPQKAKPECPLCRKVIEFPEKRVKDAAPTPTGTEGGETQPTPGVPTPAGHTHTHTHTHTDTGPTGGVTGHAVMPGTQETQTQRQREPDRVQTLWLPVSLPEDRTLDSMETHEVVQSIRAAASRFISLYVSAVEVDRHSMLLDHEVDVDTTEADMLVQGVSPDASDAHGAYPGPDVTSVGDDMDTEGEFGL</sequence>
<feature type="region of interest" description="Disordered" evidence="5">
    <location>
        <begin position="410"/>
        <end position="440"/>
    </location>
</feature>
<dbReference type="InterPro" id="IPR011016">
    <property type="entry name" value="Znf_RING-CH"/>
</dbReference>
<dbReference type="InterPro" id="IPR001841">
    <property type="entry name" value="Znf_RING"/>
</dbReference>
<dbReference type="EMBL" id="BDIP01003438">
    <property type="protein sequence ID" value="GIQ87704.1"/>
    <property type="molecule type" value="Genomic_DNA"/>
</dbReference>
<feature type="region of interest" description="Disordered" evidence="5">
    <location>
        <begin position="273"/>
        <end position="339"/>
    </location>
</feature>
<dbReference type="InterPro" id="IPR013083">
    <property type="entry name" value="Znf_RING/FYVE/PHD"/>
</dbReference>
<evidence type="ECO:0000256" key="5">
    <source>
        <dbReference type="SAM" id="MobiDB-lite"/>
    </source>
</evidence>
<dbReference type="InterPro" id="IPR050731">
    <property type="entry name" value="HRD1_E3_ubiq-ligases"/>
</dbReference>
<dbReference type="GO" id="GO:0008270">
    <property type="term" value="F:zinc ion binding"/>
    <property type="evidence" value="ECO:0007669"/>
    <property type="project" value="UniProtKB-KW"/>
</dbReference>
<evidence type="ECO:0000259" key="7">
    <source>
        <dbReference type="PROSITE" id="PS50089"/>
    </source>
</evidence>
<keyword evidence="9" id="KW-1185">Reference proteome</keyword>
<keyword evidence="1" id="KW-0479">Metal-binding</keyword>
<accession>A0A9K3GL35</accession>
<evidence type="ECO:0000313" key="8">
    <source>
        <dbReference type="EMBL" id="GIQ87704.1"/>
    </source>
</evidence>
<keyword evidence="2 4" id="KW-0863">Zinc-finger</keyword>
<feature type="transmembrane region" description="Helical" evidence="6">
    <location>
        <begin position="61"/>
        <end position="84"/>
    </location>
</feature>
<feature type="compositionally biased region" description="Low complexity" evidence="5">
    <location>
        <begin position="278"/>
        <end position="300"/>
    </location>
</feature>
<keyword evidence="6" id="KW-0812">Transmembrane</keyword>
<evidence type="ECO:0000256" key="1">
    <source>
        <dbReference type="ARBA" id="ARBA00022723"/>
    </source>
</evidence>
<dbReference type="Gene3D" id="3.30.40.10">
    <property type="entry name" value="Zinc/RING finger domain, C3HC4 (zinc finger)"/>
    <property type="match status" value="1"/>
</dbReference>
<keyword evidence="6" id="KW-1133">Transmembrane helix</keyword>
<feature type="domain" description="RING-type" evidence="7">
    <location>
        <begin position="222"/>
        <end position="263"/>
    </location>
</feature>
<dbReference type="PROSITE" id="PS50089">
    <property type="entry name" value="ZF_RING_2"/>
    <property type="match status" value="1"/>
</dbReference>
<feature type="transmembrane region" description="Helical" evidence="6">
    <location>
        <begin position="7"/>
        <end position="31"/>
    </location>
</feature>
<dbReference type="GO" id="GO:0043161">
    <property type="term" value="P:proteasome-mediated ubiquitin-dependent protein catabolic process"/>
    <property type="evidence" value="ECO:0007669"/>
    <property type="project" value="TreeGrafter"/>
</dbReference>
<reference evidence="8 9" key="1">
    <citation type="journal article" date="2018" name="PLoS ONE">
        <title>The draft genome of Kipferlia bialata reveals reductive genome evolution in fornicate parasites.</title>
        <authorList>
            <person name="Tanifuji G."/>
            <person name="Takabayashi S."/>
            <person name="Kume K."/>
            <person name="Takagi M."/>
            <person name="Nakayama T."/>
            <person name="Kamikawa R."/>
            <person name="Inagaki Y."/>
            <person name="Hashimoto T."/>
        </authorList>
    </citation>
    <scope>NUCLEOTIDE SEQUENCE [LARGE SCALE GENOMIC DNA]</scope>
    <source>
        <strain evidence="8">NY0173</strain>
    </source>
</reference>
<dbReference type="CDD" id="cd16448">
    <property type="entry name" value="RING-H2"/>
    <property type="match status" value="1"/>
</dbReference>
<proteinExistence type="predicted"/>
<evidence type="ECO:0000256" key="6">
    <source>
        <dbReference type="SAM" id="Phobius"/>
    </source>
</evidence>
<comment type="caution">
    <text evidence="8">The sequence shown here is derived from an EMBL/GenBank/DDBJ whole genome shotgun (WGS) entry which is preliminary data.</text>
</comment>
<protein>
    <recommendedName>
        <fullName evidence="7">RING-type domain-containing protein</fullName>
    </recommendedName>
</protein>
<dbReference type="GO" id="GO:0061630">
    <property type="term" value="F:ubiquitin protein ligase activity"/>
    <property type="evidence" value="ECO:0007669"/>
    <property type="project" value="TreeGrafter"/>
</dbReference>
<dbReference type="SMART" id="SM00184">
    <property type="entry name" value="RING"/>
    <property type="match status" value="1"/>
</dbReference>
<evidence type="ECO:0000256" key="2">
    <source>
        <dbReference type="ARBA" id="ARBA00022771"/>
    </source>
</evidence>
<name>A0A9K3GL35_9EUKA</name>